<evidence type="ECO:0000256" key="1">
    <source>
        <dbReference type="ARBA" id="ARBA00022729"/>
    </source>
</evidence>
<dbReference type="OMA" id="ECHECKL"/>
<keyword evidence="3" id="KW-1015">Disulfide bond</keyword>
<evidence type="ECO:0008006" key="7">
    <source>
        <dbReference type="Google" id="ProtNLM"/>
    </source>
</evidence>
<reference evidence="5 6" key="1">
    <citation type="journal article" date="2006" name="Nature">
        <title>Global trends of whole-genome duplications revealed by the ciliate Paramecium tetraurelia.</title>
        <authorList>
            <consortium name="Genoscope"/>
            <person name="Aury J.-M."/>
            <person name="Jaillon O."/>
            <person name="Duret L."/>
            <person name="Noel B."/>
            <person name="Jubin C."/>
            <person name="Porcel B.M."/>
            <person name="Segurens B."/>
            <person name="Daubin V."/>
            <person name="Anthouard V."/>
            <person name="Aiach N."/>
            <person name="Arnaiz O."/>
            <person name="Billaut A."/>
            <person name="Beisson J."/>
            <person name="Blanc I."/>
            <person name="Bouhouche K."/>
            <person name="Camara F."/>
            <person name="Duharcourt S."/>
            <person name="Guigo R."/>
            <person name="Gogendeau D."/>
            <person name="Katinka M."/>
            <person name="Keller A.-M."/>
            <person name="Kissmehl R."/>
            <person name="Klotz C."/>
            <person name="Koll F."/>
            <person name="Le Moue A."/>
            <person name="Lepere C."/>
            <person name="Malinsky S."/>
            <person name="Nowacki M."/>
            <person name="Nowak J.K."/>
            <person name="Plattner H."/>
            <person name="Poulain J."/>
            <person name="Ruiz F."/>
            <person name="Serrano V."/>
            <person name="Zagulski M."/>
            <person name="Dessen P."/>
            <person name="Betermier M."/>
            <person name="Weissenbach J."/>
            <person name="Scarpelli C."/>
            <person name="Schachter V."/>
            <person name="Sperling L."/>
            <person name="Meyer E."/>
            <person name="Cohen J."/>
            <person name="Wincker P."/>
        </authorList>
    </citation>
    <scope>NUCLEOTIDE SEQUENCE [LARGE SCALE GENOMIC DNA]</scope>
    <source>
        <strain evidence="5 6">Stock d4-2</strain>
    </source>
</reference>
<dbReference type="AlphaFoldDB" id="A0E9T9"/>
<keyword evidence="2" id="KW-0677">Repeat</keyword>
<dbReference type="Pfam" id="PF13948">
    <property type="entry name" value="DUF4215"/>
    <property type="match status" value="5"/>
</dbReference>
<dbReference type="HOGENOM" id="CLU_298360_0_0_1"/>
<proteinExistence type="predicted"/>
<dbReference type="EMBL" id="CT868666">
    <property type="protein sequence ID" value="CAK92056.1"/>
    <property type="molecule type" value="Genomic_DNA"/>
</dbReference>
<dbReference type="PANTHER" id="PTHR38934:SF6">
    <property type="entry name" value="CHROMOSOME UNDETERMINED SCAFFOLD_176, WHOLE GENOME SHOTGUN SEQUENCE"/>
    <property type="match status" value="1"/>
</dbReference>
<feature type="transmembrane region" description="Helical" evidence="4">
    <location>
        <begin position="745"/>
        <end position="766"/>
    </location>
</feature>
<dbReference type="NCBIfam" id="TIGR02232">
    <property type="entry name" value="myxo_disulf_rpt"/>
    <property type="match status" value="2"/>
</dbReference>
<dbReference type="InterPro" id="IPR011936">
    <property type="entry name" value="Myxo_disulph_rpt"/>
</dbReference>
<keyword evidence="1" id="KW-0732">Signal</keyword>
<dbReference type="Proteomes" id="UP000000600">
    <property type="component" value="Unassembled WGS sequence"/>
</dbReference>
<dbReference type="SUPFAM" id="SSF57184">
    <property type="entry name" value="Growth factor receptor domain"/>
    <property type="match status" value="1"/>
</dbReference>
<keyword evidence="4" id="KW-0472">Membrane</keyword>
<sequence>MNLVSIMNVKNVSQLSFQIQFKQLQPLQLQGNLKFLSNRQNITYHNSIIIEVYNNGTLIILLIQKYGIAEFNLRLYSRLELELWGQQVLLQYQINYHLDTFFPFIPGCSDYFKKECVQCLQGWKLNIMEQLCYPICGNNKIEGYEECDDGNFSPFDGCFECKYQCIQHCDECIYGICKKCEFRFIYDEERKICLPNCQEGMVIPFTENLCDRYNWLENCRQFCLLCINSDCAQCEKGFDLRNGVCNPICGDKIVLPDLEECDDGNNKIDECHECKLVCERGCDICEKGICKLNCQKTYGIGFYFDDVNCRQICGDSIVTAFEECDDGNDIEYDGCFNCKYSCEQNCLDCQNGQCVKYQSSCGDAKLQGQEVCDDGNNDQLDGCFNCAVEPGWNCIQIKQNTFCNRINPPQFISKFLSIQNNKQLVLFQFSQEIKIIKGCNLTESMVLSILNISNSEYILTYIEKEEPLEEQVQESYYIIQIEINTQTQSKPILYIDLNATILNNDNENMQQLQYELQLEVSQFLTPKQREYSNSIKGVNSYFIYGQLAIGGFFFLIGQPDILFSMLDILQYFSYLRYITVTFPFNLEIFFQISDQISFSLLYEFIKFEEILNLIIPLNYMSPQFGKFLQYDQNADLLSNFIPQMIQGLIFILFILSKGFVYRFLYYIMINTKLFICLNFLQSIINCKLMLRIYQYLYQVSRSLIKVPKYFNSQQITNLMFINGWDLIFKCFLYLKTFENYSNRNIISIVLASLILAFYGYIIQNSLSTSTIFMKSKKNQYLEQRFEALDLIKQIILLYALIFIDKTEIIQIAILFLNCLISMVIIFNRRRHQHLQNCVSKILSEGSILLFIFISLVYIKDFPIYISGEHKIIIGWIHIFLLSFILALPIIQLAKDFSLWFYKRLLQIRKTINTRKQIWLF</sequence>
<evidence type="ECO:0000313" key="5">
    <source>
        <dbReference type="EMBL" id="CAK92056.1"/>
    </source>
</evidence>
<evidence type="ECO:0000313" key="6">
    <source>
        <dbReference type="Proteomes" id="UP000000600"/>
    </source>
</evidence>
<feature type="transmembrane region" description="Helical" evidence="4">
    <location>
        <begin position="636"/>
        <end position="656"/>
    </location>
</feature>
<evidence type="ECO:0000256" key="4">
    <source>
        <dbReference type="SAM" id="Phobius"/>
    </source>
</evidence>
<feature type="transmembrane region" description="Helical" evidence="4">
    <location>
        <begin position="871"/>
        <end position="893"/>
    </location>
</feature>
<evidence type="ECO:0000256" key="2">
    <source>
        <dbReference type="ARBA" id="ARBA00022737"/>
    </source>
</evidence>
<dbReference type="InterPro" id="IPR009030">
    <property type="entry name" value="Growth_fac_rcpt_cys_sf"/>
</dbReference>
<dbReference type="GeneID" id="5045238"/>
<dbReference type="InParanoid" id="A0E9T9"/>
<dbReference type="RefSeq" id="XP_001459453.1">
    <property type="nucleotide sequence ID" value="XM_001459416.1"/>
</dbReference>
<dbReference type="OrthoDB" id="311193at2759"/>
<keyword evidence="4" id="KW-0812">Transmembrane</keyword>
<feature type="transmembrane region" description="Helical" evidence="4">
    <location>
        <begin position="809"/>
        <end position="826"/>
    </location>
</feature>
<evidence type="ECO:0000256" key="3">
    <source>
        <dbReference type="ARBA" id="ARBA00023157"/>
    </source>
</evidence>
<accession>A0E9T9</accession>
<feature type="transmembrane region" description="Helical" evidence="4">
    <location>
        <begin position="663"/>
        <end position="684"/>
    </location>
</feature>
<gene>
    <name evidence="5" type="ORF">GSPATT00024787001</name>
</gene>
<keyword evidence="6" id="KW-1185">Reference proteome</keyword>
<organism evidence="5 6">
    <name type="scientific">Paramecium tetraurelia</name>
    <dbReference type="NCBI Taxonomy" id="5888"/>
    <lineage>
        <taxon>Eukaryota</taxon>
        <taxon>Sar</taxon>
        <taxon>Alveolata</taxon>
        <taxon>Ciliophora</taxon>
        <taxon>Intramacronucleata</taxon>
        <taxon>Oligohymenophorea</taxon>
        <taxon>Peniculida</taxon>
        <taxon>Parameciidae</taxon>
        <taxon>Paramecium</taxon>
    </lineage>
</organism>
<dbReference type="PANTHER" id="PTHR38934">
    <property type="entry name" value="HYPHALLY REGULATED CELL WALL PROTEIN 1"/>
    <property type="match status" value="1"/>
</dbReference>
<name>A0E9T9_PARTE</name>
<protein>
    <recommendedName>
        <fullName evidence="7">Insulin-like growth factor binding protein, N-terminal</fullName>
    </recommendedName>
</protein>
<dbReference type="KEGG" id="ptm:GSPATT00024787001"/>
<feature type="transmembrane region" description="Helical" evidence="4">
    <location>
        <begin position="847"/>
        <end position="865"/>
    </location>
</feature>
<keyword evidence="4" id="KW-1133">Transmembrane helix</keyword>